<dbReference type="GeneID" id="90982927"/>
<evidence type="ECO:0000313" key="2">
    <source>
        <dbReference type="EMBL" id="KEJ93028.1"/>
    </source>
</evidence>
<sequence>MKMRKIIAAAAATALLSAGAPAAAALPDIEGWRNGEIRETKLEAISGSKGTWTERDYRTSGGARLHAVLMQGAGPKGWEITQTNAEDGEISGGESAENLTIAGRPALLEFRPVLGRSITVKLDAENVLTLESKNAEKEEIIAAAEIIVKKMR</sequence>
<keyword evidence="3" id="KW-1185">Reference proteome</keyword>
<feature type="chain" id="PRO_5001689954" description="DUF4367 domain-containing protein" evidence="1">
    <location>
        <begin position="25"/>
        <end position="152"/>
    </location>
</feature>
<organism evidence="2 3">
    <name type="scientific">Synergistes jonesii</name>
    <dbReference type="NCBI Taxonomy" id="2754"/>
    <lineage>
        <taxon>Bacteria</taxon>
        <taxon>Thermotogati</taxon>
        <taxon>Synergistota</taxon>
        <taxon>Synergistia</taxon>
        <taxon>Synergistales</taxon>
        <taxon>Synergistaceae</taxon>
        <taxon>Synergistes</taxon>
    </lineage>
</organism>
<dbReference type="Proteomes" id="UP000027665">
    <property type="component" value="Unassembled WGS sequence"/>
</dbReference>
<evidence type="ECO:0008006" key="4">
    <source>
        <dbReference type="Google" id="ProtNLM"/>
    </source>
</evidence>
<name>A0A073IRT6_9BACT</name>
<dbReference type="RefSeq" id="WP_037974713.1">
    <property type="nucleotide sequence ID" value="NZ_CAMETI010000023.1"/>
</dbReference>
<reference evidence="2 3" key="1">
    <citation type="submission" date="2014-04" db="EMBL/GenBank/DDBJ databases">
        <title>Draft Genome Sequence of Synergistes jonesii.</title>
        <authorList>
            <person name="Coil D.A."/>
            <person name="Eisen J.A."/>
            <person name="Holland-Moritz H.E."/>
        </authorList>
    </citation>
    <scope>NUCLEOTIDE SEQUENCE [LARGE SCALE GENOMIC DNA]</scope>
    <source>
        <strain evidence="2 3">78-1</strain>
    </source>
</reference>
<dbReference type="AlphaFoldDB" id="A0A073IRT6"/>
<dbReference type="PATRIC" id="fig|2754.20.peg.1827"/>
<dbReference type="EMBL" id="JMKI01000008">
    <property type="protein sequence ID" value="KEJ93028.1"/>
    <property type="molecule type" value="Genomic_DNA"/>
</dbReference>
<feature type="signal peptide" evidence="1">
    <location>
        <begin position="1"/>
        <end position="24"/>
    </location>
</feature>
<dbReference type="OrthoDB" id="5716at2"/>
<dbReference type="eggNOG" id="ENOG5033BNU">
    <property type="taxonomic scope" value="Bacteria"/>
</dbReference>
<keyword evidence="1" id="KW-0732">Signal</keyword>
<dbReference type="STRING" id="2754.EH55_13620"/>
<protein>
    <recommendedName>
        <fullName evidence="4">DUF4367 domain-containing protein</fullName>
    </recommendedName>
</protein>
<comment type="caution">
    <text evidence="2">The sequence shown here is derived from an EMBL/GenBank/DDBJ whole genome shotgun (WGS) entry which is preliminary data.</text>
</comment>
<proteinExistence type="predicted"/>
<evidence type="ECO:0000256" key="1">
    <source>
        <dbReference type="SAM" id="SignalP"/>
    </source>
</evidence>
<accession>A0A073IRT6</accession>
<gene>
    <name evidence="2" type="ORF">EH55_13620</name>
</gene>
<evidence type="ECO:0000313" key="3">
    <source>
        <dbReference type="Proteomes" id="UP000027665"/>
    </source>
</evidence>